<name>A0ABC8S0E5_9AQUA</name>
<protein>
    <submittedName>
        <fullName evidence="1">Uncharacterized protein</fullName>
    </submittedName>
</protein>
<proteinExistence type="predicted"/>
<evidence type="ECO:0000313" key="1">
    <source>
        <dbReference type="EMBL" id="CAK9148659.1"/>
    </source>
</evidence>
<accession>A0ABC8S0E5</accession>
<evidence type="ECO:0000313" key="2">
    <source>
        <dbReference type="Proteomes" id="UP001642360"/>
    </source>
</evidence>
<dbReference type="AlphaFoldDB" id="A0ABC8S0E5"/>
<comment type="caution">
    <text evidence="1">The sequence shown here is derived from an EMBL/GenBank/DDBJ whole genome shotgun (WGS) entry which is preliminary data.</text>
</comment>
<organism evidence="1 2">
    <name type="scientific">Ilex paraguariensis</name>
    <name type="common">yerba mate</name>
    <dbReference type="NCBI Taxonomy" id="185542"/>
    <lineage>
        <taxon>Eukaryota</taxon>
        <taxon>Viridiplantae</taxon>
        <taxon>Streptophyta</taxon>
        <taxon>Embryophyta</taxon>
        <taxon>Tracheophyta</taxon>
        <taxon>Spermatophyta</taxon>
        <taxon>Magnoliopsida</taxon>
        <taxon>eudicotyledons</taxon>
        <taxon>Gunneridae</taxon>
        <taxon>Pentapetalae</taxon>
        <taxon>asterids</taxon>
        <taxon>campanulids</taxon>
        <taxon>Aquifoliales</taxon>
        <taxon>Aquifoliaceae</taxon>
        <taxon>Ilex</taxon>
    </lineage>
</organism>
<reference evidence="1 2" key="1">
    <citation type="submission" date="2024-02" db="EMBL/GenBank/DDBJ databases">
        <authorList>
            <person name="Vignale AGUSTIN F."/>
            <person name="Sosa J E."/>
            <person name="Modenutti C."/>
        </authorList>
    </citation>
    <scope>NUCLEOTIDE SEQUENCE [LARGE SCALE GENOMIC DNA]</scope>
</reference>
<keyword evidence="2" id="KW-1185">Reference proteome</keyword>
<gene>
    <name evidence="1" type="ORF">ILEXP_LOCUS16622</name>
</gene>
<sequence length="90" mass="10408">MSYHRRIHGNLGSEQMLMERQEMDQRAAANANKETVNQEAVSLLQNEIRNVANTWPFLSPEMQRTLVQHRLECKAMVLRRALVSTKSSNL</sequence>
<dbReference type="Proteomes" id="UP001642360">
    <property type="component" value="Unassembled WGS sequence"/>
</dbReference>
<dbReference type="EMBL" id="CAUOFW020001777">
    <property type="protein sequence ID" value="CAK9148659.1"/>
    <property type="molecule type" value="Genomic_DNA"/>
</dbReference>